<dbReference type="GO" id="GO:0005829">
    <property type="term" value="C:cytosol"/>
    <property type="evidence" value="ECO:0007669"/>
    <property type="project" value="TreeGrafter"/>
</dbReference>
<evidence type="ECO:0000313" key="4">
    <source>
        <dbReference type="EMBL" id="KAE8695061.1"/>
    </source>
</evidence>
<keyword evidence="5" id="KW-1185">Reference proteome</keyword>
<feature type="coiled-coil region" evidence="3">
    <location>
        <begin position="378"/>
        <end position="419"/>
    </location>
</feature>
<dbReference type="GO" id="GO:0009904">
    <property type="term" value="P:chloroplast accumulation movement"/>
    <property type="evidence" value="ECO:0007669"/>
    <property type="project" value="TreeGrafter"/>
</dbReference>
<evidence type="ECO:0000256" key="1">
    <source>
        <dbReference type="ARBA" id="ARBA00005485"/>
    </source>
</evidence>
<evidence type="ECO:0000313" key="5">
    <source>
        <dbReference type="Proteomes" id="UP000436088"/>
    </source>
</evidence>
<name>A0A6A2ZSN7_HIBSY</name>
<feature type="coiled-coil region" evidence="3">
    <location>
        <begin position="199"/>
        <end position="226"/>
    </location>
</feature>
<feature type="coiled-coil region" evidence="3">
    <location>
        <begin position="255"/>
        <end position="310"/>
    </location>
</feature>
<sequence length="448" mass="50927">MLYSFSLSSLESDVEKKKGVEGTEKGSANHGLHMEAKDSANMEVLRQLEHYKKTTHELSVLLKKSEFERDRYIQECNEVKDRINELKSKMKGMADQLSESAKIREQLSCVLIELKITQADLLNMESQLAAAKDLELNATAQAEMMEASAKTEKERSEELLGHIAELRDAAHVSKLADTEAENEKCRIESEKDAQMEPFKATEERVIDSLQAKLEQVTNALGSTENASLDGGIDLNQIAQDLEFKARKISDQAFYIAELETELKRLEFELEKAKQEAKNLNCNVEALKSDLEKLHIEMDEVRKREKDDQRDKCVDHITITIEEYNSLIRKAEKADEISRSKAENFNQLTTEWANKNEVEALKKELKLAATKIGLFRNRAEQAATRADAAEKAKATAEDQLRKWQEQKQRRKAALVALREESAPKQFSPPTIENLPTNHQPLGQVLNLKF</sequence>
<dbReference type="PANTHER" id="PTHR32054">
    <property type="entry name" value="HEAVY CHAIN, PUTATIVE, EXPRESSED-RELATED-RELATED"/>
    <property type="match status" value="1"/>
</dbReference>
<reference evidence="4" key="1">
    <citation type="submission" date="2019-09" db="EMBL/GenBank/DDBJ databases">
        <title>Draft genome information of white flower Hibiscus syriacus.</title>
        <authorList>
            <person name="Kim Y.-M."/>
        </authorList>
    </citation>
    <scope>NUCLEOTIDE SEQUENCE [LARGE SCALE GENOMIC DNA]</scope>
    <source>
        <strain evidence="4">YM2019G1</strain>
    </source>
</reference>
<organism evidence="4 5">
    <name type="scientific">Hibiscus syriacus</name>
    <name type="common">Rose of Sharon</name>
    <dbReference type="NCBI Taxonomy" id="106335"/>
    <lineage>
        <taxon>Eukaryota</taxon>
        <taxon>Viridiplantae</taxon>
        <taxon>Streptophyta</taxon>
        <taxon>Embryophyta</taxon>
        <taxon>Tracheophyta</taxon>
        <taxon>Spermatophyta</taxon>
        <taxon>Magnoliopsida</taxon>
        <taxon>eudicotyledons</taxon>
        <taxon>Gunneridae</taxon>
        <taxon>Pentapetalae</taxon>
        <taxon>rosids</taxon>
        <taxon>malvids</taxon>
        <taxon>Malvales</taxon>
        <taxon>Malvaceae</taxon>
        <taxon>Malvoideae</taxon>
        <taxon>Hibiscus</taxon>
    </lineage>
</organism>
<feature type="coiled-coil region" evidence="3">
    <location>
        <begin position="62"/>
        <end position="134"/>
    </location>
</feature>
<dbReference type="PANTHER" id="PTHR32054:SF17">
    <property type="entry name" value="EXPRESSED PROTEIN"/>
    <property type="match status" value="1"/>
</dbReference>
<gene>
    <name evidence="4" type="ORF">F3Y22_tig00110745pilonHSYRG00197</name>
</gene>
<dbReference type="EMBL" id="VEPZ02001096">
    <property type="protein sequence ID" value="KAE8695061.1"/>
    <property type="molecule type" value="Genomic_DNA"/>
</dbReference>
<accession>A0A6A2ZSN7</accession>
<evidence type="ECO:0000256" key="3">
    <source>
        <dbReference type="SAM" id="Coils"/>
    </source>
</evidence>
<comment type="caution">
    <text evidence="4">The sequence shown here is derived from an EMBL/GenBank/DDBJ whole genome shotgun (WGS) entry which is preliminary data.</text>
</comment>
<dbReference type="GO" id="GO:0009903">
    <property type="term" value="P:chloroplast avoidance movement"/>
    <property type="evidence" value="ECO:0007669"/>
    <property type="project" value="TreeGrafter"/>
</dbReference>
<comment type="similarity">
    <text evidence="1">Belongs to the WEB family.</text>
</comment>
<evidence type="ECO:0000256" key="2">
    <source>
        <dbReference type="ARBA" id="ARBA00023054"/>
    </source>
</evidence>
<keyword evidence="2 3" id="KW-0175">Coiled coil</keyword>
<proteinExistence type="inferred from homology"/>
<dbReference type="AlphaFoldDB" id="A0A6A2ZSN7"/>
<protein>
    <submittedName>
        <fullName evidence="4">Uncharacterized protein</fullName>
    </submittedName>
</protein>
<dbReference type="Proteomes" id="UP000436088">
    <property type="component" value="Unassembled WGS sequence"/>
</dbReference>